<dbReference type="Proteomes" id="UP000077927">
    <property type="component" value="Chromosome 2"/>
</dbReference>
<sequence length="49" mass="5516">MGDGHGRQRGNRQGNSVPPGVWVIQLHEKDKDEMGEARRRNYAARAKVS</sequence>
<proteinExistence type="predicted"/>
<feature type="compositionally biased region" description="Basic and acidic residues" evidence="1">
    <location>
        <begin position="26"/>
        <end position="39"/>
    </location>
</feature>
<name>A0AAC9FTN1_9RALS</name>
<reference evidence="2 3" key="1">
    <citation type="submission" date="2015-09" db="EMBL/GenBank/DDBJ databases">
        <authorList>
            <person name="Xu Y."/>
            <person name="Nagy A."/>
            <person name="Liu N.T."/>
            <person name="Nou X."/>
        </authorList>
    </citation>
    <scope>NUCLEOTIDE SEQUENCE [LARGE SCALE GENOMIC DNA]</scope>
    <source>
        <strain evidence="2 3">FC1138</strain>
    </source>
</reference>
<gene>
    <name evidence="2" type="ORF">ACS15_5080</name>
</gene>
<feature type="region of interest" description="Disordered" evidence="1">
    <location>
        <begin position="1"/>
        <end position="49"/>
    </location>
</feature>
<dbReference type="AlphaFoldDB" id="A0AAC9FTN1"/>
<dbReference type="KEGG" id="rin:ACS15_5080"/>
<evidence type="ECO:0000313" key="3">
    <source>
        <dbReference type="Proteomes" id="UP000077927"/>
    </source>
</evidence>
<protein>
    <submittedName>
        <fullName evidence="2">Uncharacterized protein</fullName>
    </submittedName>
</protein>
<accession>A0AAC9FTN1</accession>
<dbReference type="EMBL" id="CP012606">
    <property type="protein sequence ID" value="ANH76417.1"/>
    <property type="molecule type" value="Genomic_DNA"/>
</dbReference>
<organism evidence="2 3">
    <name type="scientific">Ralstonia insidiosa</name>
    <dbReference type="NCBI Taxonomy" id="190721"/>
    <lineage>
        <taxon>Bacteria</taxon>
        <taxon>Pseudomonadati</taxon>
        <taxon>Pseudomonadota</taxon>
        <taxon>Betaproteobacteria</taxon>
        <taxon>Burkholderiales</taxon>
        <taxon>Burkholderiaceae</taxon>
        <taxon>Ralstonia</taxon>
    </lineage>
</organism>
<evidence type="ECO:0000256" key="1">
    <source>
        <dbReference type="SAM" id="MobiDB-lite"/>
    </source>
</evidence>
<evidence type="ECO:0000313" key="2">
    <source>
        <dbReference type="EMBL" id="ANH76417.1"/>
    </source>
</evidence>